<dbReference type="PANTHER" id="PTHR44845">
    <property type="entry name" value="CARRIER DOMAIN-CONTAINING PROTEIN"/>
    <property type="match status" value="1"/>
</dbReference>
<accession>A0A194VL67</accession>
<feature type="domain" description="Thioester reductase (TE)" evidence="4">
    <location>
        <begin position="256"/>
        <end position="355"/>
    </location>
</feature>
<gene>
    <name evidence="5" type="ORF">VM1G_00558</name>
</gene>
<dbReference type="InterPro" id="IPR013120">
    <property type="entry name" value="FAR_NAD-bd"/>
</dbReference>
<dbReference type="OrthoDB" id="329835at2759"/>
<keyword evidence="6" id="KW-1185">Reference proteome</keyword>
<dbReference type="SUPFAM" id="SSF56801">
    <property type="entry name" value="Acetyl-CoA synthetase-like"/>
    <property type="match status" value="1"/>
</dbReference>
<evidence type="ECO:0000256" key="2">
    <source>
        <dbReference type="ARBA" id="ARBA00022553"/>
    </source>
</evidence>
<evidence type="ECO:0000256" key="3">
    <source>
        <dbReference type="SAM" id="MobiDB-lite"/>
    </source>
</evidence>
<evidence type="ECO:0000256" key="1">
    <source>
        <dbReference type="ARBA" id="ARBA00022450"/>
    </source>
</evidence>
<protein>
    <submittedName>
        <fullName evidence="5">L-aminoadipate-semialdehyde dehydrogenase large subunit</fullName>
    </submittedName>
</protein>
<keyword evidence="1" id="KW-0596">Phosphopantetheine</keyword>
<proteinExistence type="predicted"/>
<feature type="region of interest" description="Disordered" evidence="3">
    <location>
        <begin position="126"/>
        <end position="152"/>
    </location>
</feature>
<name>A0A194VL67_CYTMA</name>
<dbReference type="Gene3D" id="3.40.50.12780">
    <property type="entry name" value="N-terminal domain of ligase-like"/>
    <property type="match status" value="1"/>
</dbReference>
<dbReference type="Pfam" id="PF07993">
    <property type="entry name" value="NAD_binding_4"/>
    <property type="match status" value="1"/>
</dbReference>
<organism evidence="5 6">
    <name type="scientific">Cytospora mali</name>
    <name type="common">Apple Valsa canker fungus</name>
    <name type="synonym">Valsa mali</name>
    <dbReference type="NCBI Taxonomy" id="578113"/>
    <lineage>
        <taxon>Eukaryota</taxon>
        <taxon>Fungi</taxon>
        <taxon>Dikarya</taxon>
        <taxon>Ascomycota</taxon>
        <taxon>Pezizomycotina</taxon>
        <taxon>Sordariomycetes</taxon>
        <taxon>Sordariomycetidae</taxon>
        <taxon>Diaporthales</taxon>
        <taxon>Cytosporaceae</taxon>
        <taxon>Cytospora</taxon>
    </lineage>
</organism>
<dbReference type="EMBL" id="CM003098">
    <property type="protein sequence ID" value="KUI64899.1"/>
    <property type="molecule type" value="Genomic_DNA"/>
</dbReference>
<dbReference type="SUPFAM" id="SSF51735">
    <property type="entry name" value="NAD(P)-binding Rossmann-fold domains"/>
    <property type="match status" value="1"/>
</dbReference>
<sequence>MYEASNLLAHHLHDAGVTNGDAVMIWAHRSVDLVVCIMGTLGIWCHNDCACPGIFSSPSTGLSTPSIDKNWPGTDENGLLAPLVQSYIDESLQLEAKVPELRLRDDGYLFGGEVSGQDVFQSAREKASSPDVLVGPDSNPTLSFASGSEGRPQGVLGRHFKRYLYATFHRRTTPPKLPFPEIIERTEETFEEDLKNWDYMTETEQVVAQKWAELIPGLNPKTIQGENSFFDLGGHMPRLRELRVAQHYIKLSGDLTRSGQGSIMEEDGMQGCRTGLGTGYGQTKWVSEQLIREASRRRLQGTMIQPGYTIGDCETGVCNVDEFLIRMLKGCIQLQFRPHIINTVNAVPVNHVARVVVAGALNPIPGGVHVAQVTAYPRLRMDEYLAILEYSGFKTPEVSYDAWKEELEKFCVCGSDREGSGAACADAAVPLLHERPPCEDKNTVAVLKRDADRFTGVDKSVGYGVSREDIGRYLRYLAGIKYIGFPSERGRQLPDIKVDIANAKTAGGRGGTS</sequence>
<evidence type="ECO:0000313" key="6">
    <source>
        <dbReference type="Proteomes" id="UP000078559"/>
    </source>
</evidence>
<evidence type="ECO:0000259" key="4">
    <source>
        <dbReference type="Pfam" id="PF07993"/>
    </source>
</evidence>
<dbReference type="SMR" id="A0A194VL67"/>
<dbReference type="InterPro" id="IPR036291">
    <property type="entry name" value="NAD(P)-bd_dom_sf"/>
</dbReference>
<dbReference type="Gene3D" id="3.40.50.720">
    <property type="entry name" value="NAD(P)-binding Rossmann-like Domain"/>
    <property type="match status" value="1"/>
</dbReference>
<reference evidence="5" key="1">
    <citation type="submission" date="2014-12" db="EMBL/GenBank/DDBJ databases">
        <title>Genome Sequence of Valsa Canker Pathogens Uncovers a Specific Adaption of Colonization on Woody Bark.</title>
        <authorList>
            <person name="Yin Z."/>
            <person name="Liu H."/>
            <person name="Gao X."/>
            <person name="Li Z."/>
            <person name="Song N."/>
            <person name="Ke X."/>
            <person name="Dai Q."/>
            <person name="Wu Y."/>
            <person name="Sun Y."/>
            <person name="Xu J.-R."/>
            <person name="Kang Z.K."/>
            <person name="Wang L."/>
            <person name="Huang L."/>
        </authorList>
    </citation>
    <scope>NUCLEOTIDE SEQUENCE [LARGE SCALE GENOMIC DNA]</scope>
    <source>
        <strain evidence="5">03-8</strain>
    </source>
</reference>
<dbReference type="Proteomes" id="UP000078559">
    <property type="component" value="Chromosome 1"/>
</dbReference>
<keyword evidence="2" id="KW-0597">Phosphoprotein</keyword>
<dbReference type="InterPro" id="IPR042099">
    <property type="entry name" value="ANL_N_sf"/>
</dbReference>
<evidence type="ECO:0000313" key="5">
    <source>
        <dbReference type="EMBL" id="KUI64899.1"/>
    </source>
</evidence>
<dbReference type="PANTHER" id="PTHR44845:SF1">
    <property type="entry name" value="L-2-AMINOADIPATE REDUCTASE"/>
    <property type="match status" value="1"/>
</dbReference>
<dbReference type="AlphaFoldDB" id="A0A194VL67"/>